<dbReference type="Proteomes" id="UP001500683">
    <property type="component" value="Unassembled WGS sequence"/>
</dbReference>
<evidence type="ECO:0000256" key="1">
    <source>
        <dbReference type="ARBA" id="ARBA00010062"/>
    </source>
</evidence>
<feature type="chain" id="PRO_5045044494" evidence="3">
    <location>
        <begin position="35"/>
        <end position="428"/>
    </location>
</feature>
<dbReference type="Pfam" id="PF13458">
    <property type="entry name" value="Peripla_BP_6"/>
    <property type="match status" value="1"/>
</dbReference>
<reference evidence="6" key="1">
    <citation type="journal article" date="2019" name="Int. J. Syst. Evol. Microbiol.">
        <title>The Global Catalogue of Microorganisms (GCM) 10K type strain sequencing project: providing services to taxonomists for standard genome sequencing and annotation.</title>
        <authorList>
            <consortium name="The Broad Institute Genomics Platform"/>
            <consortium name="The Broad Institute Genome Sequencing Center for Infectious Disease"/>
            <person name="Wu L."/>
            <person name="Ma J."/>
        </authorList>
    </citation>
    <scope>NUCLEOTIDE SEQUENCE [LARGE SCALE GENOMIC DNA]</scope>
    <source>
        <strain evidence="6">JCM 16702</strain>
    </source>
</reference>
<dbReference type="EMBL" id="BAAAZG010000018">
    <property type="protein sequence ID" value="GAA4072633.1"/>
    <property type="molecule type" value="Genomic_DNA"/>
</dbReference>
<protein>
    <submittedName>
        <fullName evidence="5">ABC transporter substrate-binding protein</fullName>
    </submittedName>
</protein>
<evidence type="ECO:0000256" key="2">
    <source>
        <dbReference type="ARBA" id="ARBA00022729"/>
    </source>
</evidence>
<gene>
    <name evidence="5" type="ORF">GCM10022214_31070</name>
</gene>
<sequence length="428" mass="45643">MTFLVRATASGRPAPRRRGVVPSLALAAAGALLAGCGGGPAGAGGKISDGKVVLAVLNDQSAIYADLSGRGSIEAVRMAVADYKAKYGADAAADKVEVIAADHQNKPDVANSKAQELYDRRQADVILDVPTSSAALAVATVAKNKKKVFIDVGAATTALTGASCNKYTFHYGYNSYMLAHGTGTALTKDGAKNWYVVYPDYAFGQDMQKTFTNAVQKAGGNVVKADPAPFPNDNFSTFLLKAPGLNPKPQVLGTMQAGGDLVNLVKQYNEYKLRDKGVSLAAGLMFLTDIHSLGPDAMAGTRFTDAWYWNFDATSRAWADKFQAKTGKRPTSVQAANYSAALQYLEAVQRGGTDNSDDVVKQLEGAKVNDMFSRNGTIRAQDHLLTHDAYLAQVKPSKEVKEPWDYEKILTTIPAAEAFQQPDPACKL</sequence>
<comment type="similarity">
    <text evidence="1">Belongs to the leucine-binding protein family.</text>
</comment>
<dbReference type="RefSeq" id="WP_344947106.1">
    <property type="nucleotide sequence ID" value="NZ_BAAAZG010000018.1"/>
</dbReference>
<comment type="caution">
    <text evidence="5">The sequence shown here is derived from an EMBL/GenBank/DDBJ whole genome shotgun (WGS) entry which is preliminary data.</text>
</comment>
<proteinExistence type="inferred from homology"/>
<evidence type="ECO:0000256" key="3">
    <source>
        <dbReference type="SAM" id="SignalP"/>
    </source>
</evidence>
<evidence type="ECO:0000313" key="5">
    <source>
        <dbReference type="EMBL" id="GAA4072633.1"/>
    </source>
</evidence>
<dbReference type="CDD" id="cd06327">
    <property type="entry name" value="PBP1_SBP-like"/>
    <property type="match status" value="1"/>
</dbReference>
<dbReference type="InterPro" id="IPR051010">
    <property type="entry name" value="BCAA_transport"/>
</dbReference>
<feature type="signal peptide" evidence="3">
    <location>
        <begin position="1"/>
        <end position="34"/>
    </location>
</feature>
<feature type="domain" description="Leucine-binding protein" evidence="4">
    <location>
        <begin position="52"/>
        <end position="395"/>
    </location>
</feature>
<dbReference type="PROSITE" id="PS51318">
    <property type="entry name" value="TAT"/>
    <property type="match status" value="1"/>
</dbReference>
<dbReference type="Gene3D" id="3.40.50.2300">
    <property type="match status" value="2"/>
</dbReference>
<keyword evidence="6" id="KW-1185">Reference proteome</keyword>
<organism evidence="5 6">
    <name type="scientific">Actinomadura miaoliensis</name>
    <dbReference type="NCBI Taxonomy" id="430685"/>
    <lineage>
        <taxon>Bacteria</taxon>
        <taxon>Bacillati</taxon>
        <taxon>Actinomycetota</taxon>
        <taxon>Actinomycetes</taxon>
        <taxon>Streptosporangiales</taxon>
        <taxon>Thermomonosporaceae</taxon>
        <taxon>Actinomadura</taxon>
    </lineage>
</organism>
<dbReference type="PANTHER" id="PTHR30483:SF6">
    <property type="entry name" value="PERIPLASMIC BINDING PROTEIN OF ABC TRANSPORTER FOR NATURAL AMINO ACIDS"/>
    <property type="match status" value="1"/>
</dbReference>
<dbReference type="SUPFAM" id="SSF53822">
    <property type="entry name" value="Periplasmic binding protein-like I"/>
    <property type="match status" value="1"/>
</dbReference>
<accession>A0ABP7VR12</accession>
<evidence type="ECO:0000259" key="4">
    <source>
        <dbReference type="Pfam" id="PF13458"/>
    </source>
</evidence>
<keyword evidence="2 3" id="KW-0732">Signal</keyword>
<dbReference type="InterPro" id="IPR006311">
    <property type="entry name" value="TAT_signal"/>
</dbReference>
<name>A0ABP7VR12_9ACTN</name>
<evidence type="ECO:0000313" key="6">
    <source>
        <dbReference type="Proteomes" id="UP001500683"/>
    </source>
</evidence>
<dbReference type="InterPro" id="IPR028082">
    <property type="entry name" value="Peripla_BP_I"/>
</dbReference>
<dbReference type="PANTHER" id="PTHR30483">
    <property type="entry name" value="LEUCINE-SPECIFIC-BINDING PROTEIN"/>
    <property type="match status" value="1"/>
</dbReference>
<dbReference type="InterPro" id="IPR028081">
    <property type="entry name" value="Leu-bd"/>
</dbReference>